<dbReference type="InterPro" id="IPR013430">
    <property type="entry name" value="Toxin_antidote_HigA"/>
</dbReference>
<dbReference type="HOGENOM" id="CLU_2093814_0_0_0"/>
<organism evidence="3 4">
    <name type="scientific">Leptospirillum ferriphilum YSK</name>
    <dbReference type="NCBI Taxonomy" id="1441628"/>
    <lineage>
        <taxon>Bacteria</taxon>
        <taxon>Pseudomonadati</taxon>
        <taxon>Nitrospirota</taxon>
        <taxon>Nitrospiria</taxon>
        <taxon>Nitrospirales</taxon>
        <taxon>Nitrospiraceae</taxon>
        <taxon>Leptospirillum</taxon>
    </lineage>
</organism>
<keyword evidence="1" id="KW-0238">DNA-binding</keyword>
<dbReference type="AlphaFoldDB" id="A0A059XQG0"/>
<sequence length="116" mass="13242">MPIPRHPGRVLVEDILEPLGVTQTAFASHLGWTFARLNEITNARRGITPDSALSLSEAIPGTTPEFWMDLQRDWDLFQARPSHTTGTPFPFDREKRAEDCIRAVVERWTSLDIRKD</sequence>
<proteinExistence type="predicted"/>
<dbReference type="GO" id="GO:0003677">
    <property type="term" value="F:DNA binding"/>
    <property type="evidence" value="ECO:0007669"/>
    <property type="project" value="UniProtKB-KW"/>
</dbReference>
<dbReference type="OrthoDB" id="9793869at2"/>
<dbReference type="InterPro" id="IPR001387">
    <property type="entry name" value="Cro/C1-type_HTH"/>
</dbReference>
<dbReference type="NCBIfam" id="TIGR02607">
    <property type="entry name" value="antidote_HigA"/>
    <property type="match status" value="1"/>
</dbReference>
<dbReference type="PROSITE" id="PS50943">
    <property type="entry name" value="HTH_CROC1"/>
    <property type="match status" value="1"/>
</dbReference>
<feature type="domain" description="HTH cro/C1-type" evidence="2">
    <location>
        <begin position="12"/>
        <end position="66"/>
    </location>
</feature>
<dbReference type="InterPro" id="IPR010982">
    <property type="entry name" value="Lambda_DNA-bd_dom_sf"/>
</dbReference>
<keyword evidence="4" id="KW-1185">Reference proteome</keyword>
<evidence type="ECO:0000313" key="3">
    <source>
        <dbReference type="EMBL" id="AIA30779.1"/>
    </source>
</evidence>
<dbReference type="EMBL" id="CP007243">
    <property type="protein sequence ID" value="AIA30779.1"/>
    <property type="molecule type" value="Genomic_DNA"/>
</dbReference>
<name>A0A059XQG0_9BACT</name>
<evidence type="ECO:0000313" key="4">
    <source>
        <dbReference type="Proteomes" id="UP000027059"/>
    </source>
</evidence>
<accession>A0A059XQG0</accession>
<dbReference type="Pfam" id="PF01381">
    <property type="entry name" value="HTH_3"/>
    <property type="match status" value="1"/>
</dbReference>
<dbReference type="Proteomes" id="UP000027059">
    <property type="component" value="Chromosome"/>
</dbReference>
<dbReference type="Gene3D" id="1.10.260.40">
    <property type="entry name" value="lambda repressor-like DNA-binding domains"/>
    <property type="match status" value="1"/>
</dbReference>
<dbReference type="RefSeq" id="WP_077397592.1">
    <property type="nucleotide sequence ID" value="NZ_CP007243.1"/>
</dbReference>
<dbReference type="PANTHER" id="PTHR36924:SF1">
    <property type="entry name" value="ANTITOXIN HIGA-1"/>
    <property type="match status" value="1"/>
</dbReference>
<reference evidence="3 4" key="2">
    <citation type="journal article" date="2015" name="Biomed. Res. Int.">
        <title>Effects of Arsenite Resistance on the Growth and Functional Gene Expression of Leptospirillum ferriphilum and Acidithiobacillus thiooxidans in Pure Culture and Coculture.</title>
        <authorList>
            <person name="Jiang H."/>
            <person name="Liang Y."/>
            <person name="Yin H."/>
            <person name="Xiao Y."/>
            <person name="Guo X."/>
            <person name="Xu Y."/>
            <person name="Hu Q."/>
            <person name="Liu H."/>
            <person name="Liu X."/>
        </authorList>
    </citation>
    <scope>NUCLEOTIDE SEQUENCE [LARGE SCALE GENOMIC DNA]</scope>
    <source>
        <strain evidence="3 4">YSK</strain>
    </source>
</reference>
<reference evidence="4" key="1">
    <citation type="submission" date="2014-02" db="EMBL/GenBank/DDBJ databases">
        <title>Complete genome sequence and comparative genomic analysis of the nitrogen-fixing bacterium Leptospirillum ferriphilum YSK.</title>
        <authorList>
            <person name="Guo X."/>
            <person name="Yin H."/>
            <person name="Liang Y."/>
            <person name="Hu Q."/>
            <person name="Ma L."/>
            <person name="Xiao Y."/>
            <person name="Zhang X."/>
            <person name="Qiu G."/>
            <person name="Liu X."/>
        </authorList>
    </citation>
    <scope>NUCLEOTIDE SEQUENCE [LARGE SCALE GENOMIC DNA]</scope>
    <source>
        <strain evidence="4">YSK</strain>
    </source>
</reference>
<dbReference type="KEGG" id="lfp:Y981_08450"/>
<gene>
    <name evidence="3" type="ORF">Y981_08450</name>
</gene>
<evidence type="ECO:0000259" key="2">
    <source>
        <dbReference type="PROSITE" id="PS50943"/>
    </source>
</evidence>
<dbReference type="SUPFAM" id="SSF47413">
    <property type="entry name" value="lambda repressor-like DNA-binding domains"/>
    <property type="match status" value="1"/>
</dbReference>
<protein>
    <submittedName>
        <fullName evidence="3">XRE family transcriptional regulator</fullName>
    </submittedName>
</protein>
<evidence type="ECO:0000256" key="1">
    <source>
        <dbReference type="ARBA" id="ARBA00023125"/>
    </source>
</evidence>
<dbReference type="PANTHER" id="PTHR36924">
    <property type="entry name" value="ANTITOXIN HIGA-1"/>
    <property type="match status" value="1"/>
</dbReference>